<keyword evidence="8" id="KW-1185">Reference proteome</keyword>
<evidence type="ECO:0000256" key="3">
    <source>
        <dbReference type="ARBA" id="ARBA00023082"/>
    </source>
</evidence>
<dbReference type="PANTHER" id="PTHR43133:SF25">
    <property type="entry name" value="RNA POLYMERASE SIGMA FACTOR RFAY-RELATED"/>
    <property type="match status" value="1"/>
</dbReference>
<dbReference type="NCBIfam" id="TIGR02937">
    <property type="entry name" value="sigma70-ECF"/>
    <property type="match status" value="1"/>
</dbReference>
<dbReference type="InterPro" id="IPR007627">
    <property type="entry name" value="RNA_pol_sigma70_r2"/>
</dbReference>
<evidence type="ECO:0000259" key="6">
    <source>
        <dbReference type="Pfam" id="PF08281"/>
    </source>
</evidence>
<dbReference type="InterPro" id="IPR013324">
    <property type="entry name" value="RNA_pol_sigma_r3/r4-like"/>
</dbReference>
<evidence type="ECO:0000313" key="7">
    <source>
        <dbReference type="EMBL" id="GHG67530.1"/>
    </source>
</evidence>
<dbReference type="InterPro" id="IPR039425">
    <property type="entry name" value="RNA_pol_sigma-70-like"/>
</dbReference>
<keyword evidence="4" id="KW-0804">Transcription</keyword>
<keyword evidence="3" id="KW-0731">Sigma factor</keyword>
<dbReference type="Gene3D" id="1.10.1740.10">
    <property type="match status" value="1"/>
</dbReference>
<gene>
    <name evidence="7" type="primary">rpoE6</name>
    <name evidence="7" type="ORF">GCM10010919_16280</name>
</gene>
<dbReference type="InterPro" id="IPR013325">
    <property type="entry name" value="RNA_pol_sigma_r2"/>
</dbReference>
<dbReference type="Gene3D" id="1.10.10.10">
    <property type="entry name" value="Winged helix-like DNA-binding domain superfamily/Winged helix DNA-binding domain"/>
    <property type="match status" value="1"/>
</dbReference>
<dbReference type="PANTHER" id="PTHR43133">
    <property type="entry name" value="RNA POLYMERASE ECF-TYPE SIGMA FACTO"/>
    <property type="match status" value="1"/>
</dbReference>
<name>A0ABQ3KYK1_9ALTE</name>
<evidence type="ECO:0000256" key="4">
    <source>
        <dbReference type="ARBA" id="ARBA00023163"/>
    </source>
</evidence>
<dbReference type="SUPFAM" id="SSF88946">
    <property type="entry name" value="Sigma2 domain of RNA polymerase sigma factors"/>
    <property type="match status" value="1"/>
</dbReference>
<dbReference type="InterPro" id="IPR014284">
    <property type="entry name" value="RNA_pol_sigma-70_dom"/>
</dbReference>
<dbReference type="InterPro" id="IPR013249">
    <property type="entry name" value="RNA_pol_sigma70_r4_t2"/>
</dbReference>
<dbReference type="GO" id="GO:0000428">
    <property type="term" value="C:DNA-directed RNA polymerase complex"/>
    <property type="evidence" value="ECO:0007669"/>
    <property type="project" value="UniProtKB-KW"/>
</dbReference>
<evidence type="ECO:0000256" key="1">
    <source>
        <dbReference type="ARBA" id="ARBA00010641"/>
    </source>
</evidence>
<keyword evidence="2" id="KW-0805">Transcription regulation</keyword>
<accession>A0ABQ3KYK1</accession>
<comment type="similarity">
    <text evidence="1">Belongs to the sigma-70 factor family. ECF subfamily.</text>
</comment>
<sequence length="161" mass="17962">MKAELKLLLPALRRFAYSLTGSMADADDLLQNTILRLLDTPPAEGIPLPQWAFKICRNLWIDDYRAQKVRLQAANKPELRHENISDGEQDMLNNIHLSEVNTAMNTLPDEQREVLSLIAVQGLSYQEAAKILAIPAGTIMSRLARARAAMVNALQNKGSWA</sequence>
<keyword evidence="7" id="KW-0240">DNA-directed RNA polymerase</keyword>
<evidence type="ECO:0000259" key="5">
    <source>
        <dbReference type="Pfam" id="PF04542"/>
    </source>
</evidence>
<proteinExistence type="inferred from homology"/>
<feature type="domain" description="RNA polymerase sigma factor 70 region 4 type 2" evidence="6">
    <location>
        <begin position="99"/>
        <end position="150"/>
    </location>
</feature>
<evidence type="ECO:0000313" key="8">
    <source>
        <dbReference type="Proteomes" id="UP000659697"/>
    </source>
</evidence>
<dbReference type="CDD" id="cd06171">
    <property type="entry name" value="Sigma70_r4"/>
    <property type="match status" value="1"/>
</dbReference>
<dbReference type="EMBL" id="BNAO01000003">
    <property type="protein sequence ID" value="GHG67530.1"/>
    <property type="molecule type" value="Genomic_DNA"/>
</dbReference>
<dbReference type="Pfam" id="PF08281">
    <property type="entry name" value="Sigma70_r4_2"/>
    <property type="match status" value="1"/>
</dbReference>
<evidence type="ECO:0000256" key="2">
    <source>
        <dbReference type="ARBA" id="ARBA00023015"/>
    </source>
</evidence>
<comment type="caution">
    <text evidence="7">The sequence shown here is derived from an EMBL/GenBank/DDBJ whole genome shotgun (WGS) entry which is preliminary data.</text>
</comment>
<organism evidence="7 8">
    <name type="scientific">Alishewanella longhuensis</name>
    <dbReference type="NCBI Taxonomy" id="1091037"/>
    <lineage>
        <taxon>Bacteria</taxon>
        <taxon>Pseudomonadati</taxon>
        <taxon>Pseudomonadota</taxon>
        <taxon>Gammaproteobacteria</taxon>
        <taxon>Alteromonadales</taxon>
        <taxon>Alteromonadaceae</taxon>
        <taxon>Alishewanella</taxon>
    </lineage>
</organism>
<dbReference type="SUPFAM" id="SSF88659">
    <property type="entry name" value="Sigma3 and sigma4 domains of RNA polymerase sigma factors"/>
    <property type="match status" value="1"/>
</dbReference>
<protein>
    <submittedName>
        <fullName evidence="7">DNA-directed RNA polymerase sigma-70 factor</fullName>
    </submittedName>
</protein>
<dbReference type="InterPro" id="IPR036388">
    <property type="entry name" value="WH-like_DNA-bd_sf"/>
</dbReference>
<dbReference type="RefSeq" id="WP_189432127.1">
    <property type="nucleotide sequence ID" value="NZ_BNAO01000003.1"/>
</dbReference>
<reference evidence="8" key="1">
    <citation type="journal article" date="2019" name="Int. J. Syst. Evol. Microbiol.">
        <title>The Global Catalogue of Microorganisms (GCM) 10K type strain sequencing project: providing services to taxonomists for standard genome sequencing and annotation.</title>
        <authorList>
            <consortium name="The Broad Institute Genomics Platform"/>
            <consortium name="The Broad Institute Genome Sequencing Center for Infectious Disease"/>
            <person name="Wu L."/>
            <person name="Ma J."/>
        </authorList>
    </citation>
    <scope>NUCLEOTIDE SEQUENCE [LARGE SCALE GENOMIC DNA]</scope>
    <source>
        <strain evidence="8">CGMCC 1.7003</strain>
    </source>
</reference>
<dbReference type="Pfam" id="PF04542">
    <property type="entry name" value="Sigma70_r2"/>
    <property type="match status" value="1"/>
</dbReference>
<dbReference type="Proteomes" id="UP000659697">
    <property type="component" value="Unassembled WGS sequence"/>
</dbReference>
<feature type="domain" description="RNA polymerase sigma-70 region 2" evidence="5">
    <location>
        <begin position="8"/>
        <end position="68"/>
    </location>
</feature>